<organism evidence="3 4">
    <name type="scientific">Janthinobacterium lividum</name>
    <dbReference type="NCBI Taxonomy" id="29581"/>
    <lineage>
        <taxon>Bacteria</taxon>
        <taxon>Pseudomonadati</taxon>
        <taxon>Pseudomonadota</taxon>
        <taxon>Betaproteobacteria</taxon>
        <taxon>Burkholderiales</taxon>
        <taxon>Oxalobacteraceae</taxon>
        <taxon>Janthinobacterium</taxon>
    </lineage>
</organism>
<evidence type="ECO:0000256" key="2">
    <source>
        <dbReference type="ARBA" id="ARBA00023002"/>
    </source>
</evidence>
<protein>
    <submittedName>
        <fullName evidence="3">Biphenyl dioxygenase small subunit BphAb</fullName>
    </submittedName>
</protein>
<sequence length="188" mass="22180">MTTPSTNLFKAFEWPSKAVGLELQNEIEQFYYREAQLLDHRAYEAWFALLEKDIRYFMPLRTNRRLQESELEYSGDQDFAHFDETHETMYGRIRKVTSELGWAENPPSRTRHLVSNVMVREAAEPNTFEVSSAFILYRNRLERQVDIFAGERRDVLRRADNGLGFKIAKRTILLDQSTLLANNLSMFF</sequence>
<dbReference type="PANTHER" id="PTHR41534:SF2">
    <property type="entry name" value="3-PHENYLPROPIONATE_CINNAMIC ACID DIOXYGENASE SUBUNIT BETA"/>
    <property type="match status" value="1"/>
</dbReference>
<dbReference type="AlphaFoldDB" id="A0A1S1UF39"/>
<dbReference type="Proteomes" id="UP000179840">
    <property type="component" value="Unassembled WGS sequence"/>
</dbReference>
<comment type="caution">
    <text evidence="3">The sequence shown here is derived from an EMBL/GenBank/DDBJ whole genome shotgun (WGS) entry which is preliminary data.</text>
</comment>
<reference evidence="3 4" key="1">
    <citation type="submission" date="2015-06" db="EMBL/GenBank/DDBJ databases">
        <title>Draft genome sequencing of a biphenyl-degrading bacterium, Janthinobacterium lividum MEG1.</title>
        <authorList>
            <person name="Shimodaira J."/>
            <person name="Hatta T."/>
        </authorList>
    </citation>
    <scope>NUCLEOTIDE SEQUENCE [LARGE SCALE GENOMIC DNA]</scope>
    <source>
        <strain evidence="3 4">MEG1</strain>
    </source>
</reference>
<gene>
    <name evidence="3" type="ORF">AKG95_00430</name>
</gene>
<dbReference type="GO" id="GO:0051213">
    <property type="term" value="F:dioxygenase activity"/>
    <property type="evidence" value="ECO:0007669"/>
    <property type="project" value="UniProtKB-KW"/>
</dbReference>
<keyword evidence="3" id="KW-0223">Dioxygenase</keyword>
<dbReference type="NCBIfam" id="NF007479">
    <property type="entry name" value="PRK10069.1"/>
    <property type="match status" value="1"/>
</dbReference>
<evidence type="ECO:0000313" key="3">
    <source>
        <dbReference type="EMBL" id="OHV98990.1"/>
    </source>
</evidence>
<dbReference type="EMBL" id="LFKP01000001">
    <property type="protein sequence ID" value="OHV98990.1"/>
    <property type="molecule type" value="Genomic_DNA"/>
</dbReference>
<comment type="similarity">
    <text evidence="1">Belongs to the bacterial ring-hydroxylating dioxygenase beta subunit family.</text>
</comment>
<accession>A0A1S1UF39</accession>
<dbReference type="PANTHER" id="PTHR41534">
    <property type="entry name" value="BLR3401 PROTEIN"/>
    <property type="match status" value="1"/>
</dbReference>
<evidence type="ECO:0000256" key="1">
    <source>
        <dbReference type="ARBA" id="ARBA00009570"/>
    </source>
</evidence>
<dbReference type="SUPFAM" id="SSF54427">
    <property type="entry name" value="NTF2-like"/>
    <property type="match status" value="1"/>
</dbReference>
<dbReference type="RefSeq" id="WP_011797817.1">
    <property type="nucleotide sequence ID" value="NZ_LFKP01000001.1"/>
</dbReference>
<dbReference type="CDD" id="cd00667">
    <property type="entry name" value="ring_hydroxylating_dioxygenases_beta"/>
    <property type="match status" value="1"/>
</dbReference>
<dbReference type="Pfam" id="PF00866">
    <property type="entry name" value="Ring_hydroxyl_B"/>
    <property type="match status" value="1"/>
</dbReference>
<evidence type="ECO:0000313" key="4">
    <source>
        <dbReference type="Proteomes" id="UP000179840"/>
    </source>
</evidence>
<dbReference type="GO" id="GO:0019380">
    <property type="term" value="P:3-phenylpropionate catabolic process"/>
    <property type="evidence" value="ECO:0007669"/>
    <property type="project" value="TreeGrafter"/>
</dbReference>
<keyword evidence="2" id="KW-0560">Oxidoreductase</keyword>
<name>A0A1S1UF39_9BURK</name>
<dbReference type="Gene3D" id="3.10.450.50">
    <property type="match status" value="1"/>
</dbReference>
<dbReference type="InterPro" id="IPR032710">
    <property type="entry name" value="NTF2-like_dom_sf"/>
</dbReference>
<proteinExistence type="inferred from homology"/>
<dbReference type="InterPro" id="IPR000391">
    <property type="entry name" value="Rng_hydr_dOase-bsu"/>
</dbReference>